<name>A0AAD7BPS1_9AGAR</name>
<keyword evidence="2" id="KW-1185">Reference proteome</keyword>
<organism evidence="1 2">
    <name type="scientific">Roridomyces roridus</name>
    <dbReference type="NCBI Taxonomy" id="1738132"/>
    <lineage>
        <taxon>Eukaryota</taxon>
        <taxon>Fungi</taxon>
        <taxon>Dikarya</taxon>
        <taxon>Basidiomycota</taxon>
        <taxon>Agaricomycotina</taxon>
        <taxon>Agaricomycetes</taxon>
        <taxon>Agaricomycetidae</taxon>
        <taxon>Agaricales</taxon>
        <taxon>Marasmiineae</taxon>
        <taxon>Mycenaceae</taxon>
        <taxon>Roridomyces</taxon>
    </lineage>
</organism>
<sequence length="256" mass="27441">MAMTAGMSVIDNSVSADPEVPSSARTLNFSNRHRNPSHRFRTQAPDVDSLPLLWGYLVLAPSEAANCKPIHSSLLAMSILLGVSPCKSTDIEPVFQKLGPENLITIGPNKAQITKAKPGRTDFPSLACLASPISQGCLQVTVIRLVWDCVGPTYVNEAQLDGGHNLTSKIDGASIRVAGHLNSPVSDFLARSMTFDVACNLAARNFQSALGKALGHEETQPHAINNPIDTAKRRVIFSEGRNSLIPSITDFSFKPG</sequence>
<evidence type="ECO:0000313" key="1">
    <source>
        <dbReference type="EMBL" id="KAJ7626792.1"/>
    </source>
</evidence>
<gene>
    <name evidence="1" type="ORF">FB45DRAFT_868084</name>
</gene>
<dbReference type="Proteomes" id="UP001221142">
    <property type="component" value="Unassembled WGS sequence"/>
</dbReference>
<protein>
    <submittedName>
        <fullName evidence="1">Uncharacterized protein</fullName>
    </submittedName>
</protein>
<comment type="caution">
    <text evidence="1">The sequence shown here is derived from an EMBL/GenBank/DDBJ whole genome shotgun (WGS) entry which is preliminary data.</text>
</comment>
<accession>A0AAD7BPS1</accession>
<proteinExistence type="predicted"/>
<dbReference type="EMBL" id="JARKIF010000011">
    <property type="protein sequence ID" value="KAJ7626792.1"/>
    <property type="molecule type" value="Genomic_DNA"/>
</dbReference>
<reference evidence="1" key="1">
    <citation type="submission" date="2023-03" db="EMBL/GenBank/DDBJ databases">
        <title>Massive genome expansion in bonnet fungi (Mycena s.s.) driven by repeated elements and novel gene families across ecological guilds.</title>
        <authorList>
            <consortium name="Lawrence Berkeley National Laboratory"/>
            <person name="Harder C.B."/>
            <person name="Miyauchi S."/>
            <person name="Viragh M."/>
            <person name="Kuo A."/>
            <person name="Thoen E."/>
            <person name="Andreopoulos B."/>
            <person name="Lu D."/>
            <person name="Skrede I."/>
            <person name="Drula E."/>
            <person name="Henrissat B."/>
            <person name="Morin E."/>
            <person name="Kohler A."/>
            <person name="Barry K."/>
            <person name="LaButti K."/>
            <person name="Morin E."/>
            <person name="Salamov A."/>
            <person name="Lipzen A."/>
            <person name="Mereny Z."/>
            <person name="Hegedus B."/>
            <person name="Baldrian P."/>
            <person name="Stursova M."/>
            <person name="Weitz H."/>
            <person name="Taylor A."/>
            <person name="Grigoriev I.V."/>
            <person name="Nagy L.G."/>
            <person name="Martin F."/>
            <person name="Kauserud H."/>
        </authorList>
    </citation>
    <scope>NUCLEOTIDE SEQUENCE</scope>
    <source>
        <strain evidence="1">9284</strain>
    </source>
</reference>
<dbReference type="AlphaFoldDB" id="A0AAD7BPS1"/>
<evidence type="ECO:0000313" key="2">
    <source>
        <dbReference type="Proteomes" id="UP001221142"/>
    </source>
</evidence>